<keyword evidence="8" id="KW-1185">Reference proteome</keyword>
<evidence type="ECO:0000256" key="1">
    <source>
        <dbReference type="ARBA" id="ARBA00010641"/>
    </source>
</evidence>
<dbReference type="InterPro" id="IPR014284">
    <property type="entry name" value="RNA_pol_sigma-70_dom"/>
</dbReference>
<comment type="similarity">
    <text evidence="1">Belongs to the sigma-70 factor family. ECF subfamily.</text>
</comment>
<comment type="caution">
    <text evidence="7">The sequence shown here is derived from an EMBL/GenBank/DDBJ whole genome shotgun (WGS) entry which is preliminary data.</text>
</comment>
<proteinExistence type="inferred from homology"/>
<reference evidence="7 8" key="1">
    <citation type="submission" date="2023-11" db="EMBL/GenBank/DDBJ databases">
        <title>Actinomadura monticuli sp. nov., isolated from volcanic ash.</title>
        <authorList>
            <person name="Lee S.D."/>
            <person name="Yang H."/>
            <person name="Kim I.S."/>
        </authorList>
    </citation>
    <scope>NUCLEOTIDE SEQUENCE [LARGE SCALE GENOMIC DNA]</scope>
    <source>
        <strain evidence="7 8">DLS-62</strain>
    </source>
</reference>
<keyword evidence="4" id="KW-0804">Transcription</keyword>
<organism evidence="7 8">
    <name type="scientific">Actinomadura monticuli</name>
    <dbReference type="NCBI Taxonomy" id="3097367"/>
    <lineage>
        <taxon>Bacteria</taxon>
        <taxon>Bacillati</taxon>
        <taxon>Actinomycetota</taxon>
        <taxon>Actinomycetes</taxon>
        <taxon>Streptosporangiales</taxon>
        <taxon>Thermomonosporaceae</taxon>
        <taxon>Actinomadura</taxon>
    </lineage>
</organism>
<dbReference type="Proteomes" id="UP001569963">
    <property type="component" value="Unassembled WGS sequence"/>
</dbReference>
<dbReference type="InterPro" id="IPR013325">
    <property type="entry name" value="RNA_pol_sigma_r2"/>
</dbReference>
<accession>A0ABV4QHQ6</accession>
<dbReference type="SUPFAM" id="SSF88946">
    <property type="entry name" value="Sigma2 domain of RNA polymerase sigma factors"/>
    <property type="match status" value="1"/>
</dbReference>
<dbReference type="InterPro" id="IPR052704">
    <property type="entry name" value="ECF_Sigma-70_Domain"/>
</dbReference>
<dbReference type="SUPFAM" id="SSF88659">
    <property type="entry name" value="Sigma3 and sigma4 domains of RNA polymerase sigma factors"/>
    <property type="match status" value="1"/>
</dbReference>
<feature type="domain" description="RNA polymerase sigma-70 region 2" evidence="5">
    <location>
        <begin position="23"/>
        <end position="83"/>
    </location>
</feature>
<gene>
    <name evidence="7" type="ORF">SM611_26720</name>
</gene>
<name>A0ABV4QHQ6_9ACTN</name>
<dbReference type="Gene3D" id="1.10.1740.10">
    <property type="match status" value="1"/>
</dbReference>
<evidence type="ECO:0000256" key="2">
    <source>
        <dbReference type="ARBA" id="ARBA00023015"/>
    </source>
</evidence>
<dbReference type="PANTHER" id="PTHR30173">
    <property type="entry name" value="SIGMA 19 FACTOR"/>
    <property type="match status" value="1"/>
</dbReference>
<dbReference type="PANTHER" id="PTHR30173:SF36">
    <property type="entry name" value="ECF RNA POLYMERASE SIGMA FACTOR SIGJ"/>
    <property type="match status" value="1"/>
</dbReference>
<evidence type="ECO:0000259" key="6">
    <source>
        <dbReference type="Pfam" id="PF08281"/>
    </source>
</evidence>
<dbReference type="InterPro" id="IPR036388">
    <property type="entry name" value="WH-like_DNA-bd_sf"/>
</dbReference>
<evidence type="ECO:0000259" key="5">
    <source>
        <dbReference type="Pfam" id="PF04542"/>
    </source>
</evidence>
<dbReference type="Pfam" id="PF04542">
    <property type="entry name" value="Sigma70_r2"/>
    <property type="match status" value="1"/>
</dbReference>
<sequence length="222" mass="24293">MSTLLDVQDQADSLDRAAAAFLELRPRLFGIAYRMLGSPAEAEDIVQETWLRWQNSERSAVANPAAFLALITTRLSINAAQSARVRRETTVGRWPAEPVDTGDGPAAGAERGEAVESALLLLLEKLTPAQRAAYILREAFVYPYEQIAEIIQLTPANVRQLVSRARKHLSVPRREPIDIGEHRRLLTTFLDAAQRGNVTALEDFFAADVAGPPEPAVLKGAA</sequence>
<dbReference type="RefSeq" id="WP_371952830.1">
    <property type="nucleotide sequence ID" value="NZ_JAXCEI010000013.1"/>
</dbReference>
<keyword evidence="3" id="KW-0731">Sigma factor</keyword>
<evidence type="ECO:0000256" key="3">
    <source>
        <dbReference type="ARBA" id="ARBA00023082"/>
    </source>
</evidence>
<dbReference type="InterPro" id="IPR013249">
    <property type="entry name" value="RNA_pol_sigma70_r4_t2"/>
</dbReference>
<dbReference type="EMBL" id="JAXCEI010000013">
    <property type="protein sequence ID" value="MFA1542548.1"/>
    <property type="molecule type" value="Genomic_DNA"/>
</dbReference>
<keyword evidence="2" id="KW-0805">Transcription regulation</keyword>
<evidence type="ECO:0000313" key="8">
    <source>
        <dbReference type="Proteomes" id="UP001569963"/>
    </source>
</evidence>
<dbReference type="InterPro" id="IPR007627">
    <property type="entry name" value="RNA_pol_sigma70_r2"/>
</dbReference>
<dbReference type="Gene3D" id="1.10.10.10">
    <property type="entry name" value="Winged helix-like DNA-binding domain superfamily/Winged helix DNA-binding domain"/>
    <property type="match status" value="1"/>
</dbReference>
<dbReference type="Pfam" id="PF08281">
    <property type="entry name" value="Sigma70_r4_2"/>
    <property type="match status" value="1"/>
</dbReference>
<feature type="domain" description="RNA polymerase sigma factor 70 region 4 type 2" evidence="6">
    <location>
        <begin position="118"/>
        <end position="169"/>
    </location>
</feature>
<evidence type="ECO:0000313" key="7">
    <source>
        <dbReference type="EMBL" id="MFA1542548.1"/>
    </source>
</evidence>
<protein>
    <submittedName>
        <fullName evidence="7">Sigma-70 family RNA polymerase sigma factor</fullName>
    </submittedName>
</protein>
<evidence type="ECO:0000256" key="4">
    <source>
        <dbReference type="ARBA" id="ARBA00023163"/>
    </source>
</evidence>
<dbReference type="NCBIfam" id="TIGR02937">
    <property type="entry name" value="sigma70-ECF"/>
    <property type="match status" value="1"/>
</dbReference>
<dbReference type="InterPro" id="IPR013324">
    <property type="entry name" value="RNA_pol_sigma_r3/r4-like"/>
</dbReference>